<evidence type="ECO:0000256" key="2">
    <source>
        <dbReference type="ARBA" id="ARBA00024446"/>
    </source>
</evidence>
<comment type="caution">
    <text evidence="6">The sequence shown here is derived from an EMBL/GenBank/DDBJ whole genome shotgun (WGS) entry which is preliminary data.</text>
</comment>
<dbReference type="GO" id="GO:0031469">
    <property type="term" value="C:bacterial microcompartment"/>
    <property type="evidence" value="ECO:0007669"/>
    <property type="project" value="UniProtKB-SubCell"/>
</dbReference>
<keyword evidence="7" id="KW-1185">Reference proteome</keyword>
<keyword evidence="2" id="KW-1283">Bacterial microcompartment</keyword>
<dbReference type="PANTHER" id="PTHR33941:SF11">
    <property type="entry name" value="BACTERIAL MICROCOMPARTMENT SHELL PROTEIN PDUJ"/>
    <property type="match status" value="1"/>
</dbReference>
<gene>
    <name evidence="6" type="ORF">J3A84_09025</name>
</gene>
<dbReference type="PANTHER" id="PTHR33941">
    <property type="entry name" value="PROPANEDIOL UTILIZATION PROTEIN PDUA"/>
    <property type="match status" value="1"/>
</dbReference>
<dbReference type="InterPro" id="IPR000249">
    <property type="entry name" value="BMC_dom"/>
</dbReference>
<feature type="compositionally biased region" description="Acidic residues" evidence="4">
    <location>
        <begin position="90"/>
        <end position="101"/>
    </location>
</feature>
<protein>
    <submittedName>
        <fullName evidence="6">BMC domain-containing protein</fullName>
    </submittedName>
</protein>
<dbReference type="PROSITE" id="PS51930">
    <property type="entry name" value="BMC_2"/>
    <property type="match status" value="1"/>
</dbReference>
<comment type="similarity">
    <text evidence="3">Belongs to the bacterial microcompartments protein family.</text>
</comment>
<sequence length="207" mass="22658">MKNSALGLIETYGYVGAVEAADAALKAADVSLVDLVKVRGGIMTLTLMGEVAAVKASVDAGAASAERLGVLLTSHVIARLDEEVWSIVEPEGDDPEDDPDPSDEKEKEMEEEESEETEPLTGKEAEEQSPDEPSPQLGNEEPTEMEKNLPKEEGFSRETLKNLKVVELRRIARKLDGINIPKNQIKFANKAELMREISEAQERRSKA</sequence>
<dbReference type="InterPro" id="IPR050575">
    <property type="entry name" value="BMC_shell"/>
</dbReference>
<evidence type="ECO:0000256" key="3">
    <source>
        <dbReference type="PROSITE-ProRule" id="PRU01278"/>
    </source>
</evidence>
<feature type="compositionally biased region" description="Acidic residues" evidence="4">
    <location>
        <begin position="109"/>
        <end position="118"/>
    </location>
</feature>
<feature type="region of interest" description="Disordered" evidence="4">
    <location>
        <begin position="85"/>
        <end position="160"/>
    </location>
</feature>
<dbReference type="CDD" id="cd07045">
    <property type="entry name" value="BMC_CcmK_like"/>
    <property type="match status" value="1"/>
</dbReference>
<evidence type="ECO:0000256" key="4">
    <source>
        <dbReference type="SAM" id="MobiDB-lite"/>
    </source>
</evidence>
<dbReference type="InterPro" id="IPR044872">
    <property type="entry name" value="CcmK/CsoS1_BMC"/>
</dbReference>
<comment type="subcellular location">
    <subcellularLocation>
        <location evidence="1">Bacterial microcompartment</location>
    </subcellularLocation>
</comment>
<name>A0A939KG62_9CLOT</name>
<organism evidence="6 7">
    <name type="scientific">Proteiniclasticum aestuarii</name>
    <dbReference type="NCBI Taxonomy" id="2817862"/>
    <lineage>
        <taxon>Bacteria</taxon>
        <taxon>Bacillati</taxon>
        <taxon>Bacillota</taxon>
        <taxon>Clostridia</taxon>
        <taxon>Eubacteriales</taxon>
        <taxon>Clostridiaceae</taxon>
        <taxon>Proteiniclasticum</taxon>
    </lineage>
</organism>
<evidence type="ECO:0000313" key="7">
    <source>
        <dbReference type="Proteomes" id="UP000664218"/>
    </source>
</evidence>
<dbReference type="Pfam" id="PF00936">
    <property type="entry name" value="BMC"/>
    <property type="match status" value="1"/>
</dbReference>
<dbReference type="RefSeq" id="WP_207599687.1">
    <property type="nucleotide sequence ID" value="NZ_JAFNJU010000006.1"/>
</dbReference>
<feature type="compositionally biased region" description="Basic and acidic residues" evidence="4">
    <location>
        <begin position="144"/>
        <end position="160"/>
    </location>
</feature>
<dbReference type="Gene3D" id="3.30.70.1710">
    <property type="match status" value="1"/>
</dbReference>
<proteinExistence type="inferred from homology"/>
<evidence type="ECO:0000259" key="5">
    <source>
        <dbReference type="PROSITE" id="PS51930"/>
    </source>
</evidence>
<evidence type="ECO:0000256" key="1">
    <source>
        <dbReference type="ARBA" id="ARBA00024322"/>
    </source>
</evidence>
<evidence type="ECO:0000313" key="6">
    <source>
        <dbReference type="EMBL" id="MBO1265167.1"/>
    </source>
</evidence>
<dbReference type="SUPFAM" id="SSF143414">
    <property type="entry name" value="CcmK-like"/>
    <property type="match status" value="1"/>
</dbReference>
<dbReference type="EMBL" id="JAFNJU010000006">
    <property type="protein sequence ID" value="MBO1265167.1"/>
    <property type="molecule type" value="Genomic_DNA"/>
</dbReference>
<dbReference type="SMART" id="SM00877">
    <property type="entry name" value="BMC"/>
    <property type="match status" value="1"/>
</dbReference>
<feature type="domain" description="BMC" evidence="5">
    <location>
        <begin position="5"/>
        <end position="89"/>
    </location>
</feature>
<dbReference type="Proteomes" id="UP000664218">
    <property type="component" value="Unassembled WGS sequence"/>
</dbReference>
<accession>A0A939KG62</accession>
<dbReference type="AlphaFoldDB" id="A0A939KG62"/>
<reference evidence="6" key="1">
    <citation type="submission" date="2021-03" db="EMBL/GenBank/DDBJ databases">
        <title>Proteiniclasticum marinus sp. nov., isolated from tidal flat sediment.</title>
        <authorList>
            <person name="Namirimu T."/>
            <person name="Yang J.-A."/>
            <person name="Yang S.-H."/>
            <person name="Kim Y.-J."/>
            <person name="Kwon K.K."/>
        </authorList>
    </citation>
    <scope>NUCLEOTIDE SEQUENCE</scope>
    <source>
        <strain evidence="6">SCR006</strain>
    </source>
</reference>
<dbReference type="InterPro" id="IPR037233">
    <property type="entry name" value="CcmK-like_sf"/>
</dbReference>